<protein>
    <recommendedName>
        <fullName evidence="1">DUF4007 domain-containing protein</fullName>
    </recommendedName>
</protein>
<evidence type="ECO:0000313" key="2">
    <source>
        <dbReference type="EMBL" id="CAB3976123.1"/>
    </source>
</evidence>
<gene>
    <name evidence="2" type="ORF">BCO9919_07479</name>
</gene>
<name>A0A6J5JVZ1_9BURK</name>
<evidence type="ECO:0000259" key="1">
    <source>
        <dbReference type="Pfam" id="PF13182"/>
    </source>
</evidence>
<sequence length="307" mass="34264">MKTTSKVSNGMPAHFSGHETFPLRQMWLKKAFDQAVDGRVIHKSTFADETAIAAFGVGKNMVASIRHWALACGVMYDSGPDEFRVGSLAMEILQDGGLDPYAENPSTAWLAHWQLAGKCFRSTTWHWLFNHVTAPTFTRQELEEPLSRYARELDAKHRLSASTISRDLETCLRSYAPRAAGGSPEDFAEPLLGELGLLQEVHKGQYAFRRGPKASLHDGVFAYALVDFWDREADGQSALAFETVAYGEGSPGRVFKLDEESIAQRLLALSDFTAGKLGWTDSAGLRQVHRKPISKEDRRNLIRRAYE</sequence>
<feature type="domain" description="DUF4007" evidence="1">
    <location>
        <begin position="15"/>
        <end position="306"/>
    </location>
</feature>
<organism evidence="2 3">
    <name type="scientific">Burkholderia cenocepacia</name>
    <dbReference type="NCBI Taxonomy" id="95486"/>
    <lineage>
        <taxon>Bacteria</taxon>
        <taxon>Pseudomonadati</taxon>
        <taxon>Pseudomonadota</taxon>
        <taxon>Betaproteobacteria</taxon>
        <taxon>Burkholderiales</taxon>
        <taxon>Burkholderiaceae</taxon>
        <taxon>Burkholderia</taxon>
        <taxon>Burkholderia cepacia complex</taxon>
    </lineage>
</organism>
<reference evidence="2 3" key="1">
    <citation type="submission" date="2020-04" db="EMBL/GenBank/DDBJ databases">
        <authorList>
            <person name="Depoorter E."/>
        </authorList>
    </citation>
    <scope>NUCLEOTIDE SEQUENCE [LARGE SCALE GENOMIC DNA]</scope>
    <source>
        <strain evidence="2 3">BCC0132</strain>
    </source>
</reference>
<dbReference type="InterPro" id="IPR025248">
    <property type="entry name" value="DUF4007"/>
</dbReference>
<dbReference type="Pfam" id="PF13182">
    <property type="entry name" value="DUF4007"/>
    <property type="match status" value="1"/>
</dbReference>
<dbReference type="EMBL" id="CABWIK020000123">
    <property type="protein sequence ID" value="CAB3976123.1"/>
    <property type="molecule type" value="Genomic_DNA"/>
</dbReference>
<dbReference type="AlphaFoldDB" id="A0A6J5JVZ1"/>
<proteinExistence type="predicted"/>
<dbReference type="RefSeq" id="WP_080466935.1">
    <property type="nucleotide sequence ID" value="NZ_CABWIK020000123.1"/>
</dbReference>
<dbReference type="Proteomes" id="UP000494322">
    <property type="component" value="Unassembled WGS sequence"/>
</dbReference>
<evidence type="ECO:0000313" key="3">
    <source>
        <dbReference type="Proteomes" id="UP000494322"/>
    </source>
</evidence>
<accession>A0A6J5JVZ1</accession>